<feature type="region of interest" description="Disordered" evidence="1">
    <location>
        <begin position="1"/>
        <end position="24"/>
    </location>
</feature>
<dbReference type="Pfam" id="PF08666">
    <property type="entry name" value="SAF"/>
    <property type="match status" value="1"/>
</dbReference>
<comment type="caution">
    <text evidence="4">The sequence shown here is derived from an EMBL/GenBank/DDBJ whole genome shotgun (WGS) entry which is preliminary data.</text>
</comment>
<feature type="compositionally biased region" description="Polar residues" evidence="1">
    <location>
        <begin position="1"/>
        <end position="10"/>
    </location>
</feature>
<sequence>MSESTTTRQNATDHEPAATRPPIAPPVLRRQPWLAVLACAALATGGVLGLVTWMLMSTSQDIVIAAHDLDAYEVVDADDVQVVSVTLDPSVSAIPGRDAAALIGQRVTGAVEAGGVLSPGLVSEDAFPPEGQSVVRVTLTPDQSGELSLEPGDAVRVVVSAATAQSDAEPTYTSAQVAAVRVGASRTVVEVLVPHEEAVALSDAVVAGRASLVHDSAVTSDAAGGGE</sequence>
<keyword evidence="5" id="KW-1185">Reference proteome</keyword>
<evidence type="ECO:0000313" key="4">
    <source>
        <dbReference type="EMBL" id="GAA4708087.1"/>
    </source>
</evidence>
<reference evidence="5" key="1">
    <citation type="journal article" date="2019" name="Int. J. Syst. Evol. Microbiol.">
        <title>The Global Catalogue of Microorganisms (GCM) 10K type strain sequencing project: providing services to taxonomists for standard genome sequencing and annotation.</title>
        <authorList>
            <consortium name="The Broad Institute Genomics Platform"/>
            <consortium name="The Broad Institute Genome Sequencing Center for Infectious Disease"/>
            <person name="Wu L."/>
            <person name="Ma J."/>
        </authorList>
    </citation>
    <scope>NUCLEOTIDE SEQUENCE [LARGE SCALE GENOMIC DNA]</scope>
    <source>
        <strain evidence="5">JCM 17975</strain>
    </source>
</reference>
<evidence type="ECO:0000256" key="2">
    <source>
        <dbReference type="SAM" id="Phobius"/>
    </source>
</evidence>
<protein>
    <recommendedName>
        <fullName evidence="3">SAF domain-containing protein</fullName>
    </recommendedName>
</protein>
<name>A0ABP8XH86_9MICO</name>
<proteinExistence type="predicted"/>
<dbReference type="EMBL" id="BAABHM010000013">
    <property type="protein sequence ID" value="GAA4708087.1"/>
    <property type="molecule type" value="Genomic_DNA"/>
</dbReference>
<dbReference type="SMART" id="SM00858">
    <property type="entry name" value="SAF"/>
    <property type="match status" value="1"/>
</dbReference>
<feature type="domain" description="SAF" evidence="3">
    <location>
        <begin position="60"/>
        <end position="123"/>
    </location>
</feature>
<evidence type="ECO:0000256" key="1">
    <source>
        <dbReference type="SAM" id="MobiDB-lite"/>
    </source>
</evidence>
<evidence type="ECO:0000313" key="5">
    <source>
        <dbReference type="Proteomes" id="UP001500843"/>
    </source>
</evidence>
<keyword evidence="2" id="KW-1133">Transmembrane helix</keyword>
<organism evidence="4 5">
    <name type="scientific">Promicromonospora umidemergens</name>
    <dbReference type="NCBI Taxonomy" id="629679"/>
    <lineage>
        <taxon>Bacteria</taxon>
        <taxon>Bacillati</taxon>
        <taxon>Actinomycetota</taxon>
        <taxon>Actinomycetes</taxon>
        <taxon>Micrococcales</taxon>
        <taxon>Promicromonosporaceae</taxon>
        <taxon>Promicromonospora</taxon>
    </lineage>
</organism>
<dbReference type="InterPro" id="IPR013974">
    <property type="entry name" value="SAF"/>
</dbReference>
<gene>
    <name evidence="4" type="ORF">GCM10023198_33320</name>
</gene>
<keyword evidence="2" id="KW-0812">Transmembrane</keyword>
<dbReference type="Proteomes" id="UP001500843">
    <property type="component" value="Unassembled WGS sequence"/>
</dbReference>
<accession>A0ABP8XH86</accession>
<feature type="transmembrane region" description="Helical" evidence="2">
    <location>
        <begin position="33"/>
        <end position="56"/>
    </location>
</feature>
<evidence type="ECO:0000259" key="3">
    <source>
        <dbReference type="SMART" id="SM00858"/>
    </source>
</evidence>
<keyword evidence="2" id="KW-0472">Membrane</keyword>